<dbReference type="PROSITE" id="PS50262">
    <property type="entry name" value="G_PROTEIN_RECEP_F1_2"/>
    <property type="match status" value="1"/>
</dbReference>
<evidence type="ECO:0000313" key="7">
    <source>
        <dbReference type="Proteomes" id="UP000035680"/>
    </source>
</evidence>
<evidence type="ECO:0000256" key="2">
    <source>
        <dbReference type="ARBA" id="ARBA00022692"/>
    </source>
</evidence>
<keyword evidence="3 5" id="KW-1133">Transmembrane helix</keyword>
<keyword evidence="4 5" id="KW-0472">Membrane</keyword>
<feature type="transmembrane region" description="Helical" evidence="5">
    <location>
        <begin position="31"/>
        <end position="52"/>
    </location>
</feature>
<dbReference type="InterPro" id="IPR017452">
    <property type="entry name" value="GPCR_Rhodpsn_7TM"/>
</dbReference>
<reference evidence="7" key="1">
    <citation type="submission" date="2014-07" db="EMBL/GenBank/DDBJ databases">
        <authorList>
            <person name="Martin A.A"/>
            <person name="De Silva N."/>
        </authorList>
    </citation>
    <scope>NUCLEOTIDE SEQUENCE</scope>
</reference>
<evidence type="ECO:0000256" key="4">
    <source>
        <dbReference type="ARBA" id="ARBA00023136"/>
    </source>
</evidence>
<feature type="transmembrane region" description="Helical" evidence="5">
    <location>
        <begin position="79"/>
        <end position="99"/>
    </location>
</feature>
<organism evidence="7 8">
    <name type="scientific">Strongyloides venezuelensis</name>
    <name type="common">Threadworm</name>
    <dbReference type="NCBI Taxonomy" id="75913"/>
    <lineage>
        <taxon>Eukaryota</taxon>
        <taxon>Metazoa</taxon>
        <taxon>Ecdysozoa</taxon>
        <taxon>Nematoda</taxon>
        <taxon>Chromadorea</taxon>
        <taxon>Rhabditida</taxon>
        <taxon>Tylenchina</taxon>
        <taxon>Panagrolaimomorpha</taxon>
        <taxon>Strongyloidoidea</taxon>
        <taxon>Strongyloididae</taxon>
        <taxon>Strongyloides</taxon>
    </lineage>
</organism>
<keyword evidence="2 5" id="KW-0812">Transmembrane</keyword>
<dbReference type="Proteomes" id="UP000035680">
    <property type="component" value="Unassembled WGS sequence"/>
</dbReference>
<protein>
    <submittedName>
        <fullName evidence="8">Serpentine receptor class gamma</fullName>
    </submittedName>
</protein>
<dbReference type="InterPro" id="IPR000276">
    <property type="entry name" value="GPCR_Rhodpsn"/>
</dbReference>
<comment type="subcellular location">
    <subcellularLocation>
        <location evidence="1">Membrane</location>
    </subcellularLocation>
</comment>
<proteinExistence type="predicted"/>
<feature type="domain" description="G-protein coupled receptors family 1 profile" evidence="6">
    <location>
        <begin position="1"/>
        <end position="177"/>
    </location>
</feature>
<evidence type="ECO:0000256" key="5">
    <source>
        <dbReference type="SAM" id="Phobius"/>
    </source>
</evidence>
<name>A0A0K0G682_STRVS</name>
<sequence>MFLITLLISINRYTAVKYPVSYSLHFSKSKIVITLLSLIVLSIIVGLVNILFNARYIKTQPYGYCGPSFLTKSEVYYQMFYQMFLFGIISIVTCIFNVLAILTLKKLSQIGKKYKKELYYIVYSIFIFITLLLVETFFICTFIAVKYEIPFFVNAIYFLHIVSLDLSTVGDFYFLIYSCDELRTALKNIFGCSKESKNKISVRLSYPKIVEVQDYLSI</sequence>
<feature type="transmembrane region" description="Helical" evidence="5">
    <location>
        <begin position="151"/>
        <end position="177"/>
    </location>
</feature>
<keyword evidence="7" id="KW-1185">Reference proteome</keyword>
<evidence type="ECO:0000313" key="8">
    <source>
        <dbReference type="WBParaSite" id="SVE_2026500.1"/>
    </source>
</evidence>
<dbReference type="GO" id="GO:0016020">
    <property type="term" value="C:membrane"/>
    <property type="evidence" value="ECO:0007669"/>
    <property type="project" value="UniProtKB-SubCell"/>
</dbReference>
<evidence type="ECO:0000256" key="3">
    <source>
        <dbReference type="ARBA" id="ARBA00022989"/>
    </source>
</evidence>
<dbReference type="GO" id="GO:0004930">
    <property type="term" value="F:G protein-coupled receptor activity"/>
    <property type="evidence" value="ECO:0007669"/>
    <property type="project" value="InterPro"/>
</dbReference>
<dbReference type="WBParaSite" id="SVE_2026500.1">
    <property type="protein sequence ID" value="SVE_2026500.1"/>
    <property type="gene ID" value="SVE_2026500"/>
</dbReference>
<reference evidence="8" key="2">
    <citation type="submission" date="2015-08" db="UniProtKB">
        <authorList>
            <consortium name="WormBaseParasite"/>
        </authorList>
    </citation>
    <scope>IDENTIFICATION</scope>
</reference>
<dbReference type="CDD" id="cd00637">
    <property type="entry name" value="7tm_classA_rhodopsin-like"/>
    <property type="match status" value="1"/>
</dbReference>
<dbReference type="AlphaFoldDB" id="A0A0K0G682"/>
<evidence type="ECO:0000256" key="1">
    <source>
        <dbReference type="ARBA" id="ARBA00004370"/>
    </source>
</evidence>
<evidence type="ECO:0000259" key="6">
    <source>
        <dbReference type="PROSITE" id="PS50262"/>
    </source>
</evidence>
<accession>A0A0K0G682</accession>
<dbReference type="Pfam" id="PF00001">
    <property type="entry name" value="7tm_1"/>
    <property type="match status" value="1"/>
</dbReference>
<feature type="transmembrane region" description="Helical" evidence="5">
    <location>
        <begin position="120"/>
        <end position="145"/>
    </location>
</feature>
<dbReference type="Gene3D" id="1.20.1070.10">
    <property type="entry name" value="Rhodopsin 7-helix transmembrane proteins"/>
    <property type="match status" value="1"/>
</dbReference>
<dbReference type="SUPFAM" id="SSF81321">
    <property type="entry name" value="Family A G protein-coupled receptor-like"/>
    <property type="match status" value="1"/>
</dbReference>